<evidence type="ECO:0000313" key="3">
    <source>
        <dbReference type="Proteomes" id="UP000192223"/>
    </source>
</evidence>
<feature type="domain" description="C2H2-type" evidence="2">
    <location>
        <begin position="37"/>
        <end position="67"/>
    </location>
</feature>
<evidence type="ECO:0000259" key="2">
    <source>
        <dbReference type="PROSITE" id="PS50157"/>
    </source>
</evidence>
<dbReference type="PROSITE" id="PS50157">
    <property type="entry name" value="ZINC_FINGER_C2H2_2"/>
    <property type="match status" value="1"/>
</dbReference>
<proteinExistence type="predicted"/>
<dbReference type="OrthoDB" id="6354171at2759"/>
<dbReference type="GeneID" id="108744710"/>
<keyword evidence="1" id="KW-0863">Zinc-finger</keyword>
<dbReference type="PROSITE" id="PS00028">
    <property type="entry name" value="ZINC_FINGER_C2H2_1"/>
    <property type="match status" value="2"/>
</dbReference>
<gene>
    <name evidence="4" type="primary">LOC108744710</name>
</gene>
<dbReference type="GO" id="GO:0008270">
    <property type="term" value="F:zinc ion binding"/>
    <property type="evidence" value="ECO:0007669"/>
    <property type="project" value="UniProtKB-KW"/>
</dbReference>
<dbReference type="InterPro" id="IPR013087">
    <property type="entry name" value="Znf_C2H2_type"/>
</dbReference>
<dbReference type="GO" id="GO:0000981">
    <property type="term" value="F:DNA-binding transcription factor activity, RNA polymerase II-specific"/>
    <property type="evidence" value="ECO:0007669"/>
    <property type="project" value="TreeGrafter"/>
</dbReference>
<keyword evidence="3" id="KW-1185">Reference proteome</keyword>
<keyword evidence="1" id="KW-0479">Metal-binding</keyword>
<dbReference type="GO" id="GO:0045944">
    <property type="term" value="P:positive regulation of transcription by RNA polymerase II"/>
    <property type="evidence" value="ECO:0007669"/>
    <property type="project" value="InterPro"/>
</dbReference>
<dbReference type="KEGG" id="apln:108744710"/>
<dbReference type="RefSeq" id="XP_018336117.1">
    <property type="nucleotide sequence ID" value="XM_018480615.2"/>
</dbReference>
<dbReference type="InParanoid" id="A0A1W4XTJ6"/>
<sequence length="494" mass="56878">MDPKLITTMQNQIETDVQVIRKFYPTADELCKVTTVLYCPEESCDAVFTSESNLNLHILKKHKKEDLQKNIFDREYYCPDQECVYYREKCFKSLKLLKQHFLKVHSEKQYLCDLCQKGFSTISAKKAHFDYCGVEFTCCNCDSTYASYESLMTHARRKKHAFLEKSAYKTSSTLEKIKTANICQLKSVEAFTPKPSSNYSLLKCVVINVTSEKSSQTDHCIETPQLHSKDTQVNEFSFDKANSIYSQCNSIETQTNEIELANMSSIETQTVGDYVVRKVKRSNPFTFEEEKKHNTTQTKHISSDTKSCNTYFKEDELENMGIERNSLGTQTFESERNEIISSISTATHDSIHTDTSDLNFEFMDSSSQTNLADELNLFVTSPFFNCNIETQTDFMLNEDLLNYPDSDSTISSQTQTNISNVFLNMNPYSDSSKECDVLFSNIHTQTVFDDMSRSVESQTMLFPIKTPFMNCRDYANMETQTDIDFRNMLEQINA</sequence>
<accession>A0A1W4XTJ6</accession>
<reference evidence="4" key="1">
    <citation type="submission" date="2025-08" db="UniProtKB">
        <authorList>
            <consortium name="RefSeq"/>
        </authorList>
    </citation>
    <scope>IDENTIFICATION</scope>
    <source>
        <tissue evidence="4">Entire body</tissue>
    </source>
</reference>
<dbReference type="Gene3D" id="3.30.160.60">
    <property type="entry name" value="Classic Zinc Finger"/>
    <property type="match status" value="1"/>
</dbReference>
<evidence type="ECO:0000313" key="4">
    <source>
        <dbReference type="RefSeq" id="XP_018336117.1"/>
    </source>
</evidence>
<dbReference type="GO" id="GO:0005634">
    <property type="term" value="C:nucleus"/>
    <property type="evidence" value="ECO:0007669"/>
    <property type="project" value="TreeGrafter"/>
</dbReference>
<dbReference type="SMART" id="SM00355">
    <property type="entry name" value="ZnF_C2H2"/>
    <property type="match status" value="4"/>
</dbReference>
<dbReference type="STRING" id="224129.A0A1W4XTJ6"/>
<dbReference type="GO" id="GO:0000976">
    <property type="term" value="F:transcription cis-regulatory region binding"/>
    <property type="evidence" value="ECO:0007669"/>
    <property type="project" value="InterPro"/>
</dbReference>
<dbReference type="InterPro" id="IPR055303">
    <property type="entry name" value="ATMIN"/>
</dbReference>
<dbReference type="AlphaFoldDB" id="A0A1W4XTJ6"/>
<dbReference type="PANTHER" id="PTHR46664">
    <property type="entry name" value="ATM INTERACTOR"/>
    <property type="match status" value="1"/>
</dbReference>
<protein>
    <submittedName>
        <fullName evidence="4">Transcription factor E4F1-like</fullName>
    </submittedName>
</protein>
<evidence type="ECO:0000256" key="1">
    <source>
        <dbReference type="PROSITE-ProRule" id="PRU00042"/>
    </source>
</evidence>
<organism evidence="3 4">
    <name type="scientific">Agrilus planipennis</name>
    <name type="common">Emerald ash borer</name>
    <name type="synonym">Agrilus marcopoli</name>
    <dbReference type="NCBI Taxonomy" id="224129"/>
    <lineage>
        <taxon>Eukaryota</taxon>
        <taxon>Metazoa</taxon>
        <taxon>Ecdysozoa</taxon>
        <taxon>Arthropoda</taxon>
        <taxon>Hexapoda</taxon>
        <taxon>Insecta</taxon>
        <taxon>Pterygota</taxon>
        <taxon>Neoptera</taxon>
        <taxon>Endopterygota</taxon>
        <taxon>Coleoptera</taxon>
        <taxon>Polyphaga</taxon>
        <taxon>Elateriformia</taxon>
        <taxon>Buprestoidea</taxon>
        <taxon>Buprestidae</taxon>
        <taxon>Agrilinae</taxon>
        <taxon>Agrilus</taxon>
    </lineage>
</organism>
<dbReference type="Proteomes" id="UP000192223">
    <property type="component" value="Unplaced"/>
</dbReference>
<keyword evidence="1" id="KW-0862">Zinc</keyword>
<name>A0A1W4XTJ6_AGRPL</name>
<dbReference type="PANTHER" id="PTHR46664:SF1">
    <property type="entry name" value="ATM INTERACTOR"/>
    <property type="match status" value="1"/>
</dbReference>